<evidence type="ECO:0000256" key="4">
    <source>
        <dbReference type="ARBA" id="ARBA00022614"/>
    </source>
</evidence>
<evidence type="ECO:0000256" key="2">
    <source>
        <dbReference type="ARBA" id="ARBA00009592"/>
    </source>
</evidence>
<evidence type="ECO:0000256" key="9">
    <source>
        <dbReference type="ARBA" id="ARBA00023136"/>
    </source>
</evidence>
<feature type="chain" id="PRO_5027640736" evidence="13">
    <location>
        <begin position="23"/>
        <end position="919"/>
    </location>
</feature>
<accession>A0A6P5WPH4</accession>
<dbReference type="SUPFAM" id="SSF52058">
    <property type="entry name" value="L domain-like"/>
    <property type="match status" value="1"/>
</dbReference>
<evidence type="ECO:0000256" key="3">
    <source>
        <dbReference type="ARBA" id="ARBA00022475"/>
    </source>
</evidence>
<evidence type="ECO:0000256" key="6">
    <source>
        <dbReference type="ARBA" id="ARBA00022729"/>
    </source>
</evidence>
<keyword evidence="4" id="KW-0433">Leucine-rich repeat</keyword>
<keyword evidence="15" id="KW-1185">Reference proteome</keyword>
<dbReference type="Pfam" id="PF08263">
    <property type="entry name" value="LRRNT_2"/>
    <property type="match status" value="1"/>
</dbReference>
<dbReference type="Gene3D" id="3.80.10.10">
    <property type="entry name" value="Ribonuclease Inhibitor"/>
    <property type="match status" value="2"/>
</dbReference>
<organism evidence="15 16">
    <name type="scientific">Durio zibethinus</name>
    <name type="common">Durian</name>
    <dbReference type="NCBI Taxonomy" id="66656"/>
    <lineage>
        <taxon>Eukaryota</taxon>
        <taxon>Viridiplantae</taxon>
        <taxon>Streptophyta</taxon>
        <taxon>Embryophyta</taxon>
        <taxon>Tracheophyta</taxon>
        <taxon>Spermatophyta</taxon>
        <taxon>Magnoliopsida</taxon>
        <taxon>eudicotyledons</taxon>
        <taxon>Gunneridae</taxon>
        <taxon>Pentapetalae</taxon>
        <taxon>rosids</taxon>
        <taxon>malvids</taxon>
        <taxon>Malvales</taxon>
        <taxon>Malvaceae</taxon>
        <taxon>Helicteroideae</taxon>
        <taxon>Durio</taxon>
    </lineage>
</organism>
<dbReference type="InterPro" id="IPR025875">
    <property type="entry name" value="Leu-rich_rpt_4"/>
</dbReference>
<keyword evidence="8 12" id="KW-1133">Transmembrane helix</keyword>
<dbReference type="KEGG" id="dzi:111276266"/>
<dbReference type="RefSeq" id="XP_022717768.1">
    <property type="nucleotide sequence ID" value="XM_022862033.1"/>
</dbReference>
<dbReference type="FunFam" id="3.80.10.10:FF:000213">
    <property type="entry name" value="Tyrosine-sulfated glycopeptide receptor 1"/>
    <property type="match status" value="1"/>
</dbReference>
<keyword evidence="9 12" id="KW-0472">Membrane</keyword>
<dbReference type="SMART" id="SM00369">
    <property type="entry name" value="LRR_TYP"/>
    <property type="match status" value="10"/>
</dbReference>
<keyword evidence="3" id="KW-1003">Cell membrane</keyword>
<comment type="similarity">
    <text evidence="2">Belongs to the RLP family.</text>
</comment>
<feature type="signal peptide" evidence="13">
    <location>
        <begin position="1"/>
        <end position="22"/>
    </location>
</feature>
<dbReference type="InterPro" id="IPR003591">
    <property type="entry name" value="Leu-rich_rpt_typical-subtyp"/>
</dbReference>
<evidence type="ECO:0000256" key="10">
    <source>
        <dbReference type="ARBA" id="ARBA00023170"/>
    </source>
</evidence>
<dbReference type="OrthoDB" id="442066at2759"/>
<dbReference type="GeneID" id="111276266"/>
<feature type="non-terminal residue" evidence="16">
    <location>
        <position position="919"/>
    </location>
</feature>
<feature type="transmembrane region" description="Helical" evidence="12">
    <location>
        <begin position="888"/>
        <end position="912"/>
    </location>
</feature>
<evidence type="ECO:0000256" key="7">
    <source>
        <dbReference type="ARBA" id="ARBA00022737"/>
    </source>
</evidence>
<dbReference type="GO" id="GO:0005886">
    <property type="term" value="C:plasma membrane"/>
    <property type="evidence" value="ECO:0007669"/>
    <property type="project" value="UniProtKB-SubCell"/>
</dbReference>
<dbReference type="InterPro" id="IPR032675">
    <property type="entry name" value="LRR_dom_sf"/>
</dbReference>
<feature type="domain" description="Leucine-rich repeat-containing N-terminal plant-type" evidence="14">
    <location>
        <begin position="40"/>
        <end position="91"/>
    </location>
</feature>
<dbReference type="FunFam" id="3.80.10.10:FF:000095">
    <property type="entry name" value="LRR receptor-like serine/threonine-protein kinase GSO1"/>
    <property type="match status" value="1"/>
</dbReference>
<dbReference type="PRINTS" id="PR00019">
    <property type="entry name" value="LEURICHRPT"/>
</dbReference>
<evidence type="ECO:0000256" key="13">
    <source>
        <dbReference type="SAM" id="SignalP"/>
    </source>
</evidence>
<sequence>MGKFVWLHQILLVLLLPSGVDCSLSLSSSSLNYSTPLCLPEDSSALLQFKNTISIDDSGTGFCPYPFASYSKTNSWNESANCCSWDGVTCDKVTGHVTGLNLSCSFLVGSFSENSSLFRFQGLKRLNLAYNKFNGSIPSGFSQLVSLTHLNLSGCSLSGLVPSDISLLSKLISLDLSKNSYWDLEFDSRSFDKLMHNLSELENLFLDRVNMSDVLPSSLINLTSSLKRLGLGNSELQGEFPTEMFNLPYIEYLDISSNFDLRGHLPRSNWSSPLTFLDLRFSGFKGSIPSALEYLDLNRNRLTGPINLIQKPNSVQQVFLANNDIHGEIPSSFFDLANLTQLDLSSNNLTGVINSAMLSKLGNLEKLDLSSNNFSGVIKLDFLSKLKNLTTLDLSNNRLLSLSSSVGVNYSFQELQTFSFSSCNVRQFPNFLRTAKKLRVLDLSFNKIHGSISKWESEGWEELHSLNLSHNSLISLEQFPGKHLEILDLRSNKLRGPLPASPPSLREFFVSKNQLTGKIPPSICNMTSLEILDLSGNNLSGIIPACLGNFSNSISTINLQKNNFHGKIPDYFVHNILLTNLALNDNQLEGLLPRSLINCTLLRFLNLANNKLRDTFPHWLDKLPNLRFLILRYNRFHGPFNISIVPSSFPSLQIIDLSQNEFSGVLPTKFFQSLEAMKVVKDELEVTKAALEVTMAAMTRSTPAITCPPSEPYGKCRPRTFASIGFDSFVKLTMKRLEIELQLEKTLPGFTLIDFSNNRFSGRIPDALGELHALLVLNLSHNNLNGSIPSSFGSMEAIESLDLSWNKLGGRIPTQLTNLTFLEVLNLSQNNLIGPIPHGNQFDTFENDSYSGNLALCGLPLSKKCGDAKGPKPLTTVFVEDEGSAIPFIWDLAMMGYGCGLVLGLSMGYIVFTTGRPGG</sequence>
<proteinExistence type="inferred from homology"/>
<reference evidence="16" key="1">
    <citation type="submission" date="2025-08" db="UniProtKB">
        <authorList>
            <consortium name="RefSeq"/>
        </authorList>
    </citation>
    <scope>IDENTIFICATION</scope>
    <source>
        <tissue evidence="16">Fruit stalk</tissue>
    </source>
</reference>
<evidence type="ECO:0000256" key="5">
    <source>
        <dbReference type="ARBA" id="ARBA00022692"/>
    </source>
</evidence>
<protein>
    <submittedName>
        <fullName evidence="16">Receptor-like protein 12</fullName>
    </submittedName>
</protein>
<evidence type="ECO:0000259" key="14">
    <source>
        <dbReference type="Pfam" id="PF08263"/>
    </source>
</evidence>
<dbReference type="InterPro" id="IPR013210">
    <property type="entry name" value="LRR_N_plant-typ"/>
</dbReference>
<evidence type="ECO:0000313" key="15">
    <source>
        <dbReference type="Proteomes" id="UP000515121"/>
    </source>
</evidence>
<dbReference type="SUPFAM" id="SSF52047">
    <property type="entry name" value="RNI-like"/>
    <property type="match status" value="1"/>
</dbReference>
<name>A0A6P5WPH4_DURZI</name>
<keyword evidence="7" id="KW-0677">Repeat</keyword>
<dbReference type="Proteomes" id="UP000515121">
    <property type="component" value="Unplaced"/>
</dbReference>
<keyword evidence="5 12" id="KW-0812">Transmembrane</keyword>
<evidence type="ECO:0000256" key="1">
    <source>
        <dbReference type="ARBA" id="ARBA00004251"/>
    </source>
</evidence>
<dbReference type="Pfam" id="PF13516">
    <property type="entry name" value="LRR_6"/>
    <property type="match status" value="1"/>
</dbReference>
<dbReference type="PROSITE" id="PS51450">
    <property type="entry name" value="LRR"/>
    <property type="match status" value="4"/>
</dbReference>
<evidence type="ECO:0000256" key="11">
    <source>
        <dbReference type="ARBA" id="ARBA00023180"/>
    </source>
</evidence>
<evidence type="ECO:0000256" key="12">
    <source>
        <dbReference type="SAM" id="Phobius"/>
    </source>
</evidence>
<dbReference type="AlphaFoldDB" id="A0A6P5WPH4"/>
<comment type="subcellular location">
    <subcellularLocation>
        <location evidence="1">Cell membrane</location>
        <topology evidence="1">Single-pass type I membrane protein</topology>
    </subcellularLocation>
</comment>
<evidence type="ECO:0000256" key="8">
    <source>
        <dbReference type="ARBA" id="ARBA00022989"/>
    </source>
</evidence>
<dbReference type="Pfam" id="PF12799">
    <property type="entry name" value="LRR_4"/>
    <property type="match status" value="1"/>
</dbReference>
<dbReference type="InterPro" id="IPR046956">
    <property type="entry name" value="RLP23-like"/>
</dbReference>
<dbReference type="SMART" id="SM00365">
    <property type="entry name" value="LRR_SD22"/>
    <property type="match status" value="6"/>
</dbReference>
<dbReference type="Pfam" id="PF00560">
    <property type="entry name" value="LRR_1"/>
    <property type="match status" value="3"/>
</dbReference>
<keyword evidence="11" id="KW-0325">Glycoprotein</keyword>
<dbReference type="PANTHER" id="PTHR48061">
    <property type="entry name" value="LEUCINE-RICH REPEAT RECEPTOR PROTEIN KINASE EMS1-LIKE-RELATED"/>
    <property type="match status" value="1"/>
</dbReference>
<dbReference type="PANTHER" id="PTHR48061:SF46">
    <property type="entry name" value="LEUCINE-RICH REPEAT-CONTAINING N-TERMINAL PLANT-TYPE DOMAIN-CONTAINING PROTEIN"/>
    <property type="match status" value="1"/>
</dbReference>
<dbReference type="InterPro" id="IPR001611">
    <property type="entry name" value="Leu-rich_rpt"/>
</dbReference>
<dbReference type="Pfam" id="PF13855">
    <property type="entry name" value="LRR_8"/>
    <property type="match status" value="4"/>
</dbReference>
<keyword evidence="6 13" id="KW-0732">Signal</keyword>
<keyword evidence="10" id="KW-0675">Receptor</keyword>
<evidence type="ECO:0000313" key="16">
    <source>
        <dbReference type="RefSeq" id="XP_022717768.1"/>
    </source>
</evidence>
<gene>
    <name evidence="16" type="primary">LOC111276266</name>
</gene>